<dbReference type="Gene3D" id="3.90.1530.10">
    <property type="entry name" value="Conserved hypothetical protein from pyrococcus furiosus pfu- 392566-001, ParB domain"/>
    <property type="match status" value="1"/>
</dbReference>
<keyword evidence="3" id="KW-1185">Reference proteome</keyword>
<dbReference type="SUPFAM" id="SSF110849">
    <property type="entry name" value="ParB/Sulfiredoxin"/>
    <property type="match status" value="1"/>
</dbReference>
<dbReference type="SMART" id="SM00470">
    <property type="entry name" value="ParB"/>
    <property type="match status" value="1"/>
</dbReference>
<dbReference type="OrthoDB" id="4990279at2"/>
<dbReference type="EMBL" id="VFON01000001">
    <property type="protein sequence ID" value="TQL43685.1"/>
    <property type="molecule type" value="Genomic_DNA"/>
</dbReference>
<proteinExistence type="predicted"/>
<comment type="caution">
    <text evidence="2">The sequence shown here is derived from an EMBL/GenBank/DDBJ whole genome shotgun (WGS) entry which is preliminary data.</text>
</comment>
<feature type="domain" description="ParB-like N-terminal" evidence="1">
    <location>
        <begin position="15"/>
        <end position="103"/>
    </location>
</feature>
<evidence type="ECO:0000259" key="1">
    <source>
        <dbReference type="SMART" id="SM00470"/>
    </source>
</evidence>
<gene>
    <name evidence="2" type="ORF">FB468_1715</name>
</gene>
<reference evidence="2 3" key="1">
    <citation type="submission" date="2019-06" db="EMBL/GenBank/DDBJ databases">
        <title>Sequencing the genomes of 1000 actinobacteria strains.</title>
        <authorList>
            <person name="Klenk H.-P."/>
        </authorList>
    </citation>
    <scope>NUCLEOTIDE SEQUENCE [LARGE SCALE GENOMIC DNA]</scope>
    <source>
        <strain evidence="2 3">DSM 8803</strain>
    </source>
</reference>
<accession>A0A542Y6L6</accession>
<dbReference type="RefSeq" id="WP_141886963.1">
    <property type="nucleotide sequence ID" value="NZ_BAAAUY010000001.1"/>
</dbReference>
<dbReference type="AlphaFoldDB" id="A0A542Y6L6"/>
<dbReference type="InterPro" id="IPR003115">
    <property type="entry name" value="ParB_N"/>
</dbReference>
<dbReference type="Proteomes" id="UP000319094">
    <property type="component" value="Unassembled WGS sequence"/>
</dbReference>
<organism evidence="2 3">
    <name type="scientific">Leucobacter komagatae</name>
    <dbReference type="NCBI Taxonomy" id="55969"/>
    <lineage>
        <taxon>Bacteria</taxon>
        <taxon>Bacillati</taxon>
        <taxon>Actinomycetota</taxon>
        <taxon>Actinomycetes</taxon>
        <taxon>Micrococcales</taxon>
        <taxon>Microbacteriaceae</taxon>
        <taxon>Leucobacter</taxon>
    </lineage>
</organism>
<evidence type="ECO:0000313" key="3">
    <source>
        <dbReference type="Proteomes" id="UP000319094"/>
    </source>
</evidence>
<dbReference type="InterPro" id="IPR036086">
    <property type="entry name" value="ParB/Sulfiredoxin_sf"/>
</dbReference>
<sequence>MNDGIIQTPIQQDWKLVRVEDVIVKERLRDYDEDHINRIRRSFRELGGQLQLQPIVLDERMILIDGAHRLEAASREGWEFISALIWTGVTEEDRPILEAEANIVRKDFSPVELERIWKEHYEPAARVKAKANQMNLPNASSVLPITGNTGNREGQSLVKVAKETVGRDIDWLNKVTDVRALAESTTAPVELKAAAERGIEKLSKPGAKVDPVHKELLKLQEAFNKKGQAPTERRAEALEKTLDKQVTESTLLAEKYSGDLGSDLVEAAGVVPAGGESVRAIRIALTHALAGAITVECRTSENPAAALRPIGQEVVDLLNMLTMKQLGLEA</sequence>
<protein>
    <submittedName>
        <fullName evidence="2">ParB-like nuclease family protein</fullName>
    </submittedName>
</protein>
<name>A0A542Y6L6_9MICO</name>
<evidence type="ECO:0000313" key="2">
    <source>
        <dbReference type="EMBL" id="TQL43685.1"/>
    </source>
</evidence>